<sequence>MSNPINLTGSPHPDHEGINSYGIKCTVVAKDKMGPAMVRKFATDLLKSISFACVRFGAIDIGHIKAYIGYKGGFLYADTVGEQQEVVIKGKDAAMVSELTLTLNSVILGISEKAIKEATEEMLENALKSFGLTMKAIPTLQVKHEQNNK</sequence>
<comment type="caution">
    <text evidence="1">The sequence shown here is derived from an EMBL/GenBank/DDBJ whole genome shotgun (WGS) entry which is preliminary data.</text>
</comment>
<gene>
    <name evidence="1" type="ORF">LCGC14_2238890</name>
</gene>
<reference evidence="1" key="1">
    <citation type="journal article" date="2015" name="Nature">
        <title>Complex archaea that bridge the gap between prokaryotes and eukaryotes.</title>
        <authorList>
            <person name="Spang A."/>
            <person name="Saw J.H."/>
            <person name="Jorgensen S.L."/>
            <person name="Zaremba-Niedzwiedzka K."/>
            <person name="Martijn J."/>
            <person name="Lind A.E."/>
            <person name="van Eijk R."/>
            <person name="Schleper C."/>
            <person name="Guy L."/>
            <person name="Ettema T.J."/>
        </authorList>
    </citation>
    <scope>NUCLEOTIDE SEQUENCE</scope>
</reference>
<evidence type="ECO:0000313" key="1">
    <source>
        <dbReference type="EMBL" id="KKL57089.1"/>
    </source>
</evidence>
<organism evidence="1">
    <name type="scientific">marine sediment metagenome</name>
    <dbReference type="NCBI Taxonomy" id="412755"/>
    <lineage>
        <taxon>unclassified sequences</taxon>
        <taxon>metagenomes</taxon>
        <taxon>ecological metagenomes</taxon>
    </lineage>
</organism>
<proteinExistence type="predicted"/>
<dbReference type="EMBL" id="LAZR01030284">
    <property type="protein sequence ID" value="KKL57089.1"/>
    <property type="molecule type" value="Genomic_DNA"/>
</dbReference>
<protein>
    <submittedName>
        <fullName evidence="1">Uncharacterized protein</fullName>
    </submittedName>
</protein>
<name>A0A0F9D673_9ZZZZ</name>
<dbReference type="AlphaFoldDB" id="A0A0F9D673"/>
<accession>A0A0F9D673</accession>